<dbReference type="InterPro" id="IPR050614">
    <property type="entry name" value="Synaptic_Scaffolding_LAP-MAGUK"/>
</dbReference>
<comment type="caution">
    <text evidence="2">The sequence shown here is derived from an EMBL/GenBank/DDBJ whole genome shotgun (WGS) entry which is preliminary data.</text>
</comment>
<dbReference type="PROSITE" id="PS50106">
    <property type="entry name" value="PDZ"/>
    <property type="match status" value="1"/>
</dbReference>
<dbReference type="SUPFAM" id="SSF50156">
    <property type="entry name" value="PDZ domain-like"/>
    <property type="match status" value="1"/>
</dbReference>
<dbReference type="Gene3D" id="2.30.42.10">
    <property type="match status" value="1"/>
</dbReference>
<dbReference type="SMART" id="SM00228">
    <property type="entry name" value="PDZ"/>
    <property type="match status" value="1"/>
</dbReference>
<dbReference type="PANTHER" id="PTHR23119">
    <property type="entry name" value="DISCS LARGE"/>
    <property type="match status" value="1"/>
</dbReference>
<evidence type="ECO:0000313" key="2">
    <source>
        <dbReference type="EMBL" id="MFH4982554.1"/>
    </source>
</evidence>
<proteinExistence type="predicted"/>
<sequence length="87" mass="9884">VFRVGIKIGGGIDQDPNSAPFLYPDNGIYITQVEPNSPAEKAGLKQHDKILQVNGNDFTMVTHERAVKYIKRYPVLNLLIARMERFR</sequence>
<evidence type="ECO:0000313" key="3">
    <source>
        <dbReference type="Proteomes" id="UP001608902"/>
    </source>
</evidence>
<dbReference type="InterPro" id="IPR036034">
    <property type="entry name" value="PDZ_sf"/>
</dbReference>
<accession>A0ABD6EWJ4</accession>
<dbReference type="Proteomes" id="UP001608902">
    <property type="component" value="Unassembled WGS sequence"/>
</dbReference>
<dbReference type="Pfam" id="PF00595">
    <property type="entry name" value="PDZ"/>
    <property type="match status" value="1"/>
</dbReference>
<protein>
    <recommendedName>
        <fullName evidence="1">PDZ domain-containing protein</fullName>
    </recommendedName>
</protein>
<keyword evidence="3" id="KW-1185">Reference proteome</keyword>
<dbReference type="EMBL" id="JBGFUD010009574">
    <property type="protein sequence ID" value="MFH4982554.1"/>
    <property type="molecule type" value="Genomic_DNA"/>
</dbReference>
<gene>
    <name evidence="2" type="ORF">AB6A40_009263</name>
</gene>
<name>A0ABD6EWJ4_9BILA</name>
<feature type="domain" description="PDZ" evidence="1">
    <location>
        <begin position="1"/>
        <end position="72"/>
    </location>
</feature>
<dbReference type="AlphaFoldDB" id="A0ABD6EWJ4"/>
<reference evidence="2 3" key="1">
    <citation type="submission" date="2024-08" db="EMBL/GenBank/DDBJ databases">
        <title>Gnathostoma spinigerum genome.</title>
        <authorList>
            <person name="Gonzalez-Bertolin B."/>
            <person name="Monzon S."/>
            <person name="Zaballos A."/>
            <person name="Jimenez P."/>
            <person name="Dekumyoy P."/>
            <person name="Varona S."/>
            <person name="Cuesta I."/>
            <person name="Sumanam S."/>
            <person name="Adisakwattana P."/>
            <person name="Gasser R.B."/>
            <person name="Hernandez-Gonzalez A."/>
            <person name="Young N.D."/>
            <person name="Perteguer M.J."/>
        </authorList>
    </citation>
    <scope>NUCLEOTIDE SEQUENCE [LARGE SCALE GENOMIC DNA]</scope>
    <source>
        <strain evidence="2">AL3</strain>
        <tissue evidence="2">Liver</tissue>
    </source>
</reference>
<feature type="non-terminal residue" evidence="2">
    <location>
        <position position="1"/>
    </location>
</feature>
<dbReference type="InterPro" id="IPR001478">
    <property type="entry name" value="PDZ"/>
</dbReference>
<organism evidence="2 3">
    <name type="scientific">Gnathostoma spinigerum</name>
    <dbReference type="NCBI Taxonomy" id="75299"/>
    <lineage>
        <taxon>Eukaryota</taxon>
        <taxon>Metazoa</taxon>
        <taxon>Ecdysozoa</taxon>
        <taxon>Nematoda</taxon>
        <taxon>Chromadorea</taxon>
        <taxon>Rhabditida</taxon>
        <taxon>Spirurina</taxon>
        <taxon>Gnathostomatomorpha</taxon>
        <taxon>Gnathostomatoidea</taxon>
        <taxon>Gnathostomatidae</taxon>
        <taxon>Gnathostoma</taxon>
    </lineage>
</organism>
<evidence type="ECO:0000259" key="1">
    <source>
        <dbReference type="PROSITE" id="PS50106"/>
    </source>
</evidence>
<dbReference type="PANTHER" id="PTHR23119:SF50">
    <property type="entry name" value="PDZ DOMAIN-CONTAINING PROTEIN"/>
    <property type="match status" value="1"/>
</dbReference>